<keyword evidence="5" id="KW-1185">Reference proteome</keyword>
<dbReference type="InterPro" id="IPR011249">
    <property type="entry name" value="Metalloenz_LuxS/M16"/>
</dbReference>
<feature type="domain" description="Peptidase M16 N-terminal" evidence="2">
    <location>
        <begin position="51"/>
        <end position="138"/>
    </location>
</feature>
<dbReference type="Gene3D" id="3.30.830.10">
    <property type="entry name" value="Metalloenzyme, LuxS/M16 peptidase-like"/>
    <property type="match status" value="4"/>
</dbReference>
<evidence type="ECO:0000259" key="3">
    <source>
        <dbReference type="Pfam" id="PF05193"/>
    </source>
</evidence>
<dbReference type="PANTHER" id="PTHR43016">
    <property type="entry name" value="PRESEQUENCE PROTEASE"/>
    <property type="match status" value="1"/>
</dbReference>
<dbReference type="Pfam" id="PF05193">
    <property type="entry name" value="Peptidase_M16_C"/>
    <property type="match status" value="1"/>
</dbReference>
<reference evidence="4" key="1">
    <citation type="journal article" date="2020" name="Stud. Mycol.">
        <title>101 Dothideomycetes genomes: a test case for predicting lifestyles and emergence of pathogens.</title>
        <authorList>
            <person name="Haridas S."/>
            <person name="Albert R."/>
            <person name="Binder M."/>
            <person name="Bloem J."/>
            <person name="Labutti K."/>
            <person name="Salamov A."/>
            <person name="Andreopoulos B."/>
            <person name="Baker S."/>
            <person name="Barry K."/>
            <person name="Bills G."/>
            <person name="Bluhm B."/>
            <person name="Cannon C."/>
            <person name="Castanera R."/>
            <person name="Culley D."/>
            <person name="Daum C."/>
            <person name="Ezra D."/>
            <person name="Gonzalez J."/>
            <person name="Henrissat B."/>
            <person name="Kuo A."/>
            <person name="Liang C."/>
            <person name="Lipzen A."/>
            <person name="Lutzoni F."/>
            <person name="Magnuson J."/>
            <person name="Mondo S."/>
            <person name="Nolan M."/>
            <person name="Ohm R."/>
            <person name="Pangilinan J."/>
            <person name="Park H.-J."/>
            <person name="Ramirez L."/>
            <person name="Alfaro M."/>
            <person name="Sun H."/>
            <person name="Tritt A."/>
            <person name="Yoshinaga Y."/>
            <person name="Zwiers L.-H."/>
            <person name="Turgeon B."/>
            <person name="Goodwin S."/>
            <person name="Spatafora J."/>
            <person name="Crous P."/>
            <person name="Grigoriev I."/>
        </authorList>
    </citation>
    <scope>NUCLEOTIDE SEQUENCE</scope>
    <source>
        <strain evidence="4">CBS 262.69</strain>
    </source>
</reference>
<dbReference type="FunFam" id="3.30.830.10:FF:000031">
    <property type="entry name" value="Putative zinc metalloprotease"/>
    <property type="match status" value="1"/>
</dbReference>
<evidence type="ECO:0000313" key="5">
    <source>
        <dbReference type="Proteomes" id="UP000799640"/>
    </source>
</evidence>
<sequence>MPFKKIQSFDVDWAVVYLTQYESERTGMRVFVVDNQSPKVSGYFALATEIHDDSGAPHTLEHLCFMGSKSYKYKGVLDKLATRAYSNTNAWTATDHTAYTLDTAGWEGFAQILPVYLEHVLVPTLTDSGCYTEVHHIDGEGNDAGVVYSEMQGVQNTMEELMNLEAKRLLYPEGVGFRYETGGMMEALRVLTADRIREFHKEMYQPKNLCLVIVGEVDHAQLLSILNKFEESIADDVPPLDAPFQRPWVESTPAPPLKESIIQKVEFPEEDESSGEISITFVGPDCHDQLEDLAMSIIIVYLTYSSVSVLENTLVEKEELCSAVSSYTETRPKTLVTFLLYSVATKELQEVHDRFFEVLRTTADAPLDMSYMHDCIRRTRLQIMYHMETASAPLYDAIIEDHLFFSRDGSELYEAYASLADYDKLMAWTDEQWRVFMSKYFVNNKHVSILGVPSAKLSAKLKAEETARVKAQKERFGQEGLKELTRKLEAAKAENDKPIPEEILDGFPVPSTKSIHFIPSTTVRAGLATPKLDNEWQRLVDQDADVPLFLHFEHVKTNFISFNLIFSTSVIPIDIRPLIPVYVANFFTTPIMRDGKRIEFEQATVELDRDTVDHTMELGSSLGNAELLRIRFVTEIDKYEVAIKWVRDLLFGAIFDAERLKPTLSKLLADIPDEKRSGNEMMNSVDNMISYAPEATSRVGNTLVKALYLKRISKLLESEPQTVIAMLEKFRSSFLTASNIRVGVIADLKKVQCPVSAWKPLVAALEPVAPLRPLDTRKAVLSDAVRNPGKLAYIVPMPTIDSSFALFTARGIEGYDNPRQPTLLVALAYLDAVEGPMWSAVRGTGLAYGTNFSRSTDTGLIEFSIYRSPDVFKAYKAARQVVEDFATGARPFEKHALQGAVSSIAVRFADEQPTAISSGMVGLINQVIKGIPKDWGQKILRDAQDVTTADLQAIMKEVVLPVLTPDSANMVCTCATIMEEGLVKNFKEAGFAPEVRSLASFQDDYGLKPVGDEGEDESEDEDVEEEEDDEASGEEMETEEE</sequence>
<proteinExistence type="predicted"/>
<evidence type="ECO:0000256" key="1">
    <source>
        <dbReference type="SAM" id="MobiDB-lite"/>
    </source>
</evidence>
<dbReference type="EMBL" id="ML996687">
    <property type="protein sequence ID" value="KAF2405633.1"/>
    <property type="molecule type" value="Genomic_DNA"/>
</dbReference>
<accession>A0A6G1IBE7</accession>
<organism evidence="4 5">
    <name type="scientific">Trichodelitschia bisporula</name>
    <dbReference type="NCBI Taxonomy" id="703511"/>
    <lineage>
        <taxon>Eukaryota</taxon>
        <taxon>Fungi</taxon>
        <taxon>Dikarya</taxon>
        <taxon>Ascomycota</taxon>
        <taxon>Pezizomycotina</taxon>
        <taxon>Dothideomycetes</taxon>
        <taxon>Dothideomycetes incertae sedis</taxon>
        <taxon>Phaeotrichales</taxon>
        <taxon>Phaeotrichaceae</taxon>
        <taxon>Trichodelitschia</taxon>
    </lineage>
</organism>
<dbReference type="Pfam" id="PF00675">
    <property type="entry name" value="Peptidase_M16"/>
    <property type="match status" value="1"/>
</dbReference>
<dbReference type="InterPro" id="IPR007863">
    <property type="entry name" value="Peptidase_M16_C"/>
</dbReference>
<dbReference type="OrthoDB" id="4953at2759"/>
<dbReference type="FunFam" id="3.30.830.10:FF:000036">
    <property type="entry name" value="Putative zinc metalloprotease"/>
    <property type="match status" value="1"/>
</dbReference>
<dbReference type="AlphaFoldDB" id="A0A6G1IBE7"/>
<feature type="region of interest" description="Disordered" evidence="1">
    <location>
        <begin position="1002"/>
        <end position="1041"/>
    </location>
</feature>
<evidence type="ECO:0000313" key="4">
    <source>
        <dbReference type="EMBL" id="KAF2405633.1"/>
    </source>
</evidence>
<dbReference type="GO" id="GO:0046872">
    <property type="term" value="F:metal ion binding"/>
    <property type="evidence" value="ECO:0007669"/>
    <property type="project" value="InterPro"/>
</dbReference>
<feature type="compositionally biased region" description="Acidic residues" evidence="1">
    <location>
        <begin position="1012"/>
        <end position="1041"/>
    </location>
</feature>
<dbReference type="FunFam" id="3.30.830.10:FF:000015">
    <property type="entry name" value="Putative zinc metalloprotease"/>
    <property type="match status" value="1"/>
</dbReference>
<dbReference type="InterPro" id="IPR011765">
    <property type="entry name" value="Pept_M16_N"/>
</dbReference>
<protein>
    <submittedName>
        <fullName evidence="4">Putative Zn2+-dependent endopeptidase</fullName>
    </submittedName>
</protein>
<dbReference type="PANTHER" id="PTHR43016:SF16">
    <property type="entry name" value="METALLOPROTEASE, PUTATIVE (AFU_ORTHOLOGUE AFUA_4G07610)-RELATED"/>
    <property type="match status" value="1"/>
</dbReference>
<gene>
    <name evidence="4" type="ORF">EJ06DRAFT_552987</name>
</gene>
<dbReference type="Proteomes" id="UP000799640">
    <property type="component" value="Unassembled WGS sequence"/>
</dbReference>
<evidence type="ECO:0000259" key="2">
    <source>
        <dbReference type="Pfam" id="PF00675"/>
    </source>
</evidence>
<dbReference type="SUPFAM" id="SSF63411">
    <property type="entry name" value="LuxS/MPP-like metallohydrolase"/>
    <property type="match status" value="4"/>
</dbReference>
<feature type="domain" description="Peptidase M16 C-terminal" evidence="3">
    <location>
        <begin position="191"/>
        <end position="370"/>
    </location>
</feature>
<name>A0A6G1IBE7_9PEZI</name>